<sequence length="89" mass="9559">MPLLIKDSNNISPSTCFVDNYASRKRVEEMTLATCSGNDGTPQVVTPQGMMGYTRHDTGHRDINSCMGALLGAQGGERRQETAGGEMGH</sequence>
<dbReference type="AlphaFoldDB" id="A0AAE0YEF1"/>
<dbReference type="EMBL" id="JAWDGP010006323">
    <property type="protein sequence ID" value="KAK3743060.1"/>
    <property type="molecule type" value="Genomic_DNA"/>
</dbReference>
<protein>
    <submittedName>
        <fullName evidence="1">Uncharacterized protein</fullName>
    </submittedName>
</protein>
<organism evidence="1 2">
    <name type="scientific">Elysia crispata</name>
    <name type="common">lettuce slug</name>
    <dbReference type="NCBI Taxonomy" id="231223"/>
    <lineage>
        <taxon>Eukaryota</taxon>
        <taxon>Metazoa</taxon>
        <taxon>Spiralia</taxon>
        <taxon>Lophotrochozoa</taxon>
        <taxon>Mollusca</taxon>
        <taxon>Gastropoda</taxon>
        <taxon>Heterobranchia</taxon>
        <taxon>Euthyneura</taxon>
        <taxon>Panpulmonata</taxon>
        <taxon>Sacoglossa</taxon>
        <taxon>Placobranchoidea</taxon>
        <taxon>Plakobranchidae</taxon>
        <taxon>Elysia</taxon>
    </lineage>
</organism>
<evidence type="ECO:0000313" key="1">
    <source>
        <dbReference type="EMBL" id="KAK3743060.1"/>
    </source>
</evidence>
<gene>
    <name evidence="1" type="ORF">RRG08_063926</name>
</gene>
<accession>A0AAE0YEF1</accession>
<reference evidence="1" key="1">
    <citation type="journal article" date="2023" name="G3 (Bethesda)">
        <title>A reference genome for the long-term kleptoplast-retaining sea slug Elysia crispata morphotype clarki.</title>
        <authorList>
            <person name="Eastman K.E."/>
            <person name="Pendleton A.L."/>
            <person name="Shaikh M.A."/>
            <person name="Suttiyut T."/>
            <person name="Ogas R."/>
            <person name="Tomko P."/>
            <person name="Gavelis G."/>
            <person name="Widhalm J.R."/>
            <person name="Wisecaver J.H."/>
        </authorList>
    </citation>
    <scope>NUCLEOTIDE SEQUENCE</scope>
    <source>
        <strain evidence="1">ECLA1</strain>
    </source>
</reference>
<keyword evidence="2" id="KW-1185">Reference proteome</keyword>
<dbReference type="Proteomes" id="UP001283361">
    <property type="component" value="Unassembled WGS sequence"/>
</dbReference>
<proteinExistence type="predicted"/>
<comment type="caution">
    <text evidence="1">The sequence shown here is derived from an EMBL/GenBank/DDBJ whole genome shotgun (WGS) entry which is preliminary data.</text>
</comment>
<name>A0AAE0YEF1_9GAST</name>
<evidence type="ECO:0000313" key="2">
    <source>
        <dbReference type="Proteomes" id="UP001283361"/>
    </source>
</evidence>